<dbReference type="RefSeq" id="WP_079600212.1">
    <property type="nucleotide sequence ID" value="NZ_LT670817.1"/>
</dbReference>
<dbReference type="PANTHER" id="PTHR36839">
    <property type="entry name" value="METALLO-BETA-LACTAMASE FAMILY PROTEIN (AFU_ORTHOLOGUE AFUA_5G12770)"/>
    <property type="match status" value="1"/>
</dbReference>
<dbReference type="Proteomes" id="UP000189796">
    <property type="component" value="Chromosome I"/>
</dbReference>
<reference evidence="2 3" key="1">
    <citation type="submission" date="2016-11" db="EMBL/GenBank/DDBJ databases">
        <authorList>
            <person name="Jaros S."/>
            <person name="Januszkiewicz K."/>
            <person name="Wedrychowicz H."/>
        </authorList>
    </citation>
    <scope>NUCLEOTIDE SEQUENCE [LARGE SCALE GENOMIC DNA]</scope>
    <source>
        <strain evidence="2 3">GAS138</strain>
    </source>
</reference>
<name>A0A1M5IFM4_9BRAD</name>
<sequence>MDAFICTTCGTQYAPTPDPPDACAICDEERQFVPPSGQAWTTLKRLERSHMPTFRNEAGLIGIGMTPAFGINQRALLVPSGQGNVLWDCISLVSDVMVDLIRGVGGLSAIAISHPHYYTTMVDWSRAFGGIPVYLHAADREWIMWPDPCLELWTDETKQIAPGLTLLRTGGHFDGGTIMHWAQGCDGRGALLSGDLLQVVADRKHLGFMRSYPNFIPLGASAVRTIAERVMPFKYDAIYGAFWNAVIPENAEHAMEVSVARHIEWLEREAP</sequence>
<dbReference type="Gene3D" id="3.60.15.10">
    <property type="entry name" value="Ribonuclease Z/Hydroxyacylglutathione hydrolase-like"/>
    <property type="match status" value="1"/>
</dbReference>
<dbReference type="InterPro" id="IPR036866">
    <property type="entry name" value="RibonucZ/Hydroxyglut_hydro"/>
</dbReference>
<dbReference type="SUPFAM" id="SSF56281">
    <property type="entry name" value="Metallo-hydrolase/oxidoreductase"/>
    <property type="match status" value="1"/>
</dbReference>
<dbReference type="PANTHER" id="PTHR36839:SF1">
    <property type="entry name" value="METALLO-BETA-LACTAMASE FAMILY PROTEIN (AFU_ORTHOLOGUE AFUA_5G12770)"/>
    <property type="match status" value="1"/>
</dbReference>
<proteinExistence type="predicted"/>
<evidence type="ECO:0000259" key="1">
    <source>
        <dbReference type="SMART" id="SM00849"/>
    </source>
</evidence>
<dbReference type="SMART" id="SM00849">
    <property type="entry name" value="Lactamase_B"/>
    <property type="match status" value="1"/>
</dbReference>
<dbReference type="OrthoDB" id="2373347at2"/>
<gene>
    <name evidence="2" type="ORF">SAMN05443248_0951</name>
</gene>
<evidence type="ECO:0000313" key="3">
    <source>
        <dbReference type="Proteomes" id="UP000189796"/>
    </source>
</evidence>
<dbReference type="AlphaFoldDB" id="A0A1M5IFM4"/>
<evidence type="ECO:0000313" key="2">
    <source>
        <dbReference type="EMBL" id="SHG26889.1"/>
    </source>
</evidence>
<dbReference type="EMBL" id="LT670817">
    <property type="protein sequence ID" value="SHG26889.1"/>
    <property type="molecule type" value="Genomic_DNA"/>
</dbReference>
<feature type="domain" description="Metallo-beta-lactamase" evidence="1">
    <location>
        <begin position="72"/>
        <end position="242"/>
    </location>
</feature>
<protein>
    <recommendedName>
        <fullName evidence="1">Metallo-beta-lactamase domain-containing protein</fullName>
    </recommendedName>
</protein>
<accession>A0A1M5IFM4</accession>
<organism evidence="2 3">
    <name type="scientific">Bradyrhizobium erythrophlei</name>
    <dbReference type="NCBI Taxonomy" id="1437360"/>
    <lineage>
        <taxon>Bacteria</taxon>
        <taxon>Pseudomonadati</taxon>
        <taxon>Pseudomonadota</taxon>
        <taxon>Alphaproteobacteria</taxon>
        <taxon>Hyphomicrobiales</taxon>
        <taxon>Nitrobacteraceae</taxon>
        <taxon>Bradyrhizobium</taxon>
    </lineage>
</organism>
<dbReference type="InterPro" id="IPR001279">
    <property type="entry name" value="Metallo-B-lactamas"/>
</dbReference>